<name>A0A914XR87_9BILA</name>
<dbReference type="AlphaFoldDB" id="A0A914XR87"/>
<keyword evidence="1" id="KW-1185">Reference proteome</keyword>
<reference evidence="2" key="1">
    <citation type="submission" date="2022-11" db="UniProtKB">
        <authorList>
            <consortium name="WormBaseParasite"/>
        </authorList>
    </citation>
    <scope>IDENTIFICATION</scope>
</reference>
<sequence length="118" mass="13299">MRRDERSGAENSVGWMSQHLAMCAVRTAGGQRTRSVCSRTRPPPALTARDVFIRARIAPISKQHLLRARNFRRKNPLVFYSPLQKYRFSVLSLFICAPSITTNLSASPVGRLVLKVKC</sequence>
<organism evidence="1 2">
    <name type="scientific">Plectus sambesii</name>
    <dbReference type="NCBI Taxonomy" id="2011161"/>
    <lineage>
        <taxon>Eukaryota</taxon>
        <taxon>Metazoa</taxon>
        <taxon>Ecdysozoa</taxon>
        <taxon>Nematoda</taxon>
        <taxon>Chromadorea</taxon>
        <taxon>Plectida</taxon>
        <taxon>Plectina</taxon>
        <taxon>Plectoidea</taxon>
        <taxon>Plectidae</taxon>
        <taxon>Plectus</taxon>
    </lineage>
</organism>
<proteinExistence type="predicted"/>
<accession>A0A914XR87</accession>
<protein>
    <submittedName>
        <fullName evidence="2">Uncharacterized protein</fullName>
    </submittedName>
</protein>
<dbReference type="Proteomes" id="UP000887566">
    <property type="component" value="Unplaced"/>
</dbReference>
<evidence type="ECO:0000313" key="2">
    <source>
        <dbReference type="WBParaSite" id="PSAMB.scaffold946size38289.g9905.t1"/>
    </source>
</evidence>
<evidence type="ECO:0000313" key="1">
    <source>
        <dbReference type="Proteomes" id="UP000887566"/>
    </source>
</evidence>
<dbReference type="WBParaSite" id="PSAMB.scaffold946size38289.g9905.t1">
    <property type="protein sequence ID" value="PSAMB.scaffold946size38289.g9905.t1"/>
    <property type="gene ID" value="PSAMB.scaffold946size38289.g9905"/>
</dbReference>